<dbReference type="Proteomes" id="UP001219525">
    <property type="component" value="Unassembled WGS sequence"/>
</dbReference>
<sequence>ILRQAREKAHKKTKYDSAETCRELTRLFEERFKRPSYDWQINVSEAFVLGLDVVVIAGTGAGKTMPLLLHPEKYFLVISLLKVLQPDQAQRFEKMGLKAAAVNGDTYTRDLQKVRKMCLRLVCMY</sequence>
<dbReference type="InterPro" id="IPR027417">
    <property type="entry name" value="P-loop_NTPase"/>
</dbReference>
<evidence type="ECO:0000313" key="1">
    <source>
        <dbReference type="EMBL" id="KAJ7207961.1"/>
    </source>
</evidence>
<feature type="non-terminal residue" evidence="1">
    <location>
        <position position="1"/>
    </location>
</feature>
<name>A0AAD6VB45_9AGAR</name>
<dbReference type="Gene3D" id="3.40.50.300">
    <property type="entry name" value="P-loop containing nucleotide triphosphate hydrolases"/>
    <property type="match status" value="1"/>
</dbReference>
<evidence type="ECO:0008006" key="3">
    <source>
        <dbReference type="Google" id="ProtNLM"/>
    </source>
</evidence>
<dbReference type="AlphaFoldDB" id="A0AAD6VB45"/>
<comment type="caution">
    <text evidence="1">The sequence shown here is derived from an EMBL/GenBank/DDBJ whole genome shotgun (WGS) entry which is preliminary data.</text>
</comment>
<dbReference type="SUPFAM" id="SSF52540">
    <property type="entry name" value="P-loop containing nucleoside triphosphate hydrolases"/>
    <property type="match status" value="1"/>
</dbReference>
<proteinExistence type="predicted"/>
<keyword evidence="2" id="KW-1185">Reference proteome</keyword>
<reference evidence="1" key="1">
    <citation type="submission" date="2023-03" db="EMBL/GenBank/DDBJ databases">
        <title>Massive genome expansion in bonnet fungi (Mycena s.s.) driven by repeated elements and novel gene families across ecological guilds.</title>
        <authorList>
            <consortium name="Lawrence Berkeley National Laboratory"/>
            <person name="Harder C.B."/>
            <person name="Miyauchi S."/>
            <person name="Viragh M."/>
            <person name="Kuo A."/>
            <person name="Thoen E."/>
            <person name="Andreopoulos B."/>
            <person name="Lu D."/>
            <person name="Skrede I."/>
            <person name="Drula E."/>
            <person name="Henrissat B."/>
            <person name="Morin E."/>
            <person name="Kohler A."/>
            <person name="Barry K."/>
            <person name="LaButti K."/>
            <person name="Morin E."/>
            <person name="Salamov A."/>
            <person name="Lipzen A."/>
            <person name="Mereny Z."/>
            <person name="Hegedus B."/>
            <person name="Baldrian P."/>
            <person name="Stursova M."/>
            <person name="Weitz H."/>
            <person name="Taylor A."/>
            <person name="Grigoriev I.V."/>
            <person name="Nagy L.G."/>
            <person name="Martin F."/>
            <person name="Kauserud H."/>
        </authorList>
    </citation>
    <scope>NUCLEOTIDE SEQUENCE</scope>
    <source>
        <strain evidence="1">9144</strain>
    </source>
</reference>
<organism evidence="1 2">
    <name type="scientific">Mycena pura</name>
    <dbReference type="NCBI Taxonomy" id="153505"/>
    <lineage>
        <taxon>Eukaryota</taxon>
        <taxon>Fungi</taxon>
        <taxon>Dikarya</taxon>
        <taxon>Basidiomycota</taxon>
        <taxon>Agaricomycotina</taxon>
        <taxon>Agaricomycetes</taxon>
        <taxon>Agaricomycetidae</taxon>
        <taxon>Agaricales</taxon>
        <taxon>Marasmiineae</taxon>
        <taxon>Mycenaceae</taxon>
        <taxon>Mycena</taxon>
    </lineage>
</organism>
<dbReference type="EMBL" id="JARJCW010000035">
    <property type="protein sequence ID" value="KAJ7207961.1"/>
    <property type="molecule type" value="Genomic_DNA"/>
</dbReference>
<protein>
    <recommendedName>
        <fullName evidence="3">DEAD/DEAH box helicase domain-containing protein</fullName>
    </recommendedName>
</protein>
<evidence type="ECO:0000313" key="2">
    <source>
        <dbReference type="Proteomes" id="UP001219525"/>
    </source>
</evidence>
<gene>
    <name evidence="1" type="ORF">GGX14DRAFT_365807</name>
</gene>
<accession>A0AAD6VB45</accession>